<dbReference type="EMBL" id="JAUIQD010000003">
    <property type="protein sequence ID" value="KAK3357558.1"/>
    <property type="molecule type" value="Genomic_DNA"/>
</dbReference>
<name>A0AAJ0HMP2_9PEZI</name>
<protein>
    <submittedName>
        <fullName evidence="2">Uncharacterized protein</fullName>
    </submittedName>
</protein>
<evidence type="ECO:0000313" key="3">
    <source>
        <dbReference type="Proteomes" id="UP001275084"/>
    </source>
</evidence>
<reference evidence="2" key="2">
    <citation type="submission" date="2023-06" db="EMBL/GenBank/DDBJ databases">
        <authorList>
            <consortium name="Lawrence Berkeley National Laboratory"/>
            <person name="Haridas S."/>
            <person name="Hensen N."/>
            <person name="Bonometti L."/>
            <person name="Westerberg I."/>
            <person name="Brannstrom I.O."/>
            <person name="Guillou S."/>
            <person name="Cros-Aarteil S."/>
            <person name="Calhoun S."/>
            <person name="Kuo A."/>
            <person name="Mondo S."/>
            <person name="Pangilinan J."/>
            <person name="Riley R."/>
            <person name="Labutti K."/>
            <person name="Andreopoulos B."/>
            <person name="Lipzen A."/>
            <person name="Chen C."/>
            <person name="Yanf M."/>
            <person name="Daum C."/>
            <person name="Ng V."/>
            <person name="Clum A."/>
            <person name="Steindorff A."/>
            <person name="Ohm R."/>
            <person name="Martin F."/>
            <person name="Silar P."/>
            <person name="Natvig D."/>
            <person name="Lalanne C."/>
            <person name="Gautier V."/>
            <person name="Ament-Velasquez S.L."/>
            <person name="Kruys A."/>
            <person name="Hutchinson M.I."/>
            <person name="Powell A.J."/>
            <person name="Barry K."/>
            <person name="Miller A.N."/>
            <person name="Grigoriev I.V."/>
            <person name="Debuchy R."/>
            <person name="Gladieux P."/>
            <person name="Thoren M.H."/>
            <person name="Johannesson H."/>
        </authorList>
    </citation>
    <scope>NUCLEOTIDE SEQUENCE</scope>
    <source>
        <strain evidence="2">CBS 955.72</strain>
    </source>
</reference>
<proteinExistence type="predicted"/>
<comment type="caution">
    <text evidence="2">The sequence shown here is derived from an EMBL/GenBank/DDBJ whole genome shotgun (WGS) entry which is preliminary data.</text>
</comment>
<reference evidence="2" key="1">
    <citation type="journal article" date="2023" name="Mol. Phylogenet. Evol.">
        <title>Genome-scale phylogeny and comparative genomics of the fungal order Sordariales.</title>
        <authorList>
            <person name="Hensen N."/>
            <person name="Bonometti L."/>
            <person name="Westerberg I."/>
            <person name="Brannstrom I.O."/>
            <person name="Guillou S."/>
            <person name="Cros-Aarteil S."/>
            <person name="Calhoun S."/>
            <person name="Haridas S."/>
            <person name="Kuo A."/>
            <person name="Mondo S."/>
            <person name="Pangilinan J."/>
            <person name="Riley R."/>
            <person name="LaButti K."/>
            <person name="Andreopoulos B."/>
            <person name="Lipzen A."/>
            <person name="Chen C."/>
            <person name="Yan M."/>
            <person name="Daum C."/>
            <person name="Ng V."/>
            <person name="Clum A."/>
            <person name="Steindorff A."/>
            <person name="Ohm R.A."/>
            <person name="Martin F."/>
            <person name="Silar P."/>
            <person name="Natvig D.O."/>
            <person name="Lalanne C."/>
            <person name="Gautier V."/>
            <person name="Ament-Velasquez S.L."/>
            <person name="Kruys A."/>
            <person name="Hutchinson M.I."/>
            <person name="Powell A.J."/>
            <person name="Barry K."/>
            <person name="Miller A.N."/>
            <person name="Grigoriev I.V."/>
            <person name="Debuchy R."/>
            <person name="Gladieux P."/>
            <person name="Hiltunen Thoren M."/>
            <person name="Johannesson H."/>
        </authorList>
    </citation>
    <scope>NUCLEOTIDE SEQUENCE</scope>
    <source>
        <strain evidence="2">CBS 955.72</strain>
    </source>
</reference>
<accession>A0AAJ0HMP2</accession>
<organism evidence="2 3">
    <name type="scientific">Lasiosphaeria hispida</name>
    <dbReference type="NCBI Taxonomy" id="260671"/>
    <lineage>
        <taxon>Eukaryota</taxon>
        <taxon>Fungi</taxon>
        <taxon>Dikarya</taxon>
        <taxon>Ascomycota</taxon>
        <taxon>Pezizomycotina</taxon>
        <taxon>Sordariomycetes</taxon>
        <taxon>Sordariomycetidae</taxon>
        <taxon>Sordariales</taxon>
        <taxon>Lasiosphaeriaceae</taxon>
        <taxon>Lasiosphaeria</taxon>
    </lineage>
</organism>
<evidence type="ECO:0000313" key="2">
    <source>
        <dbReference type="EMBL" id="KAK3357558.1"/>
    </source>
</evidence>
<dbReference type="AlphaFoldDB" id="A0AAJ0HMP2"/>
<gene>
    <name evidence="2" type="ORF">B0T25DRAFT_162866</name>
</gene>
<dbReference type="Proteomes" id="UP001275084">
    <property type="component" value="Unassembled WGS sequence"/>
</dbReference>
<evidence type="ECO:0000256" key="1">
    <source>
        <dbReference type="SAM" id="SignalP"/>
    </source>
</evidence>
<feature type="signal peptide" evidence="1">
    <location>
        <begin position="1"/>
        <end position="22"/>
    </location>
</feature>
<feature type="chain" id="PRO_5042618984" evidence="1">
    <location>
        <begin position="23"/>
        <end position="206"/>
    </location>
</feature>
<keyword evidence="3" id="KW-1185">Reference proteome</keyword>
<sequence>MPMLSPRLFIFASLGRLLSTLCAYVDIDTDTTLGVERDGTVSVDRLTWLATIAMLVSPLSSGQTIHVRVISVDNLLAPWGPGQQPGRYRSELLLFSNTRQVHFQGLTPCYSQNRQFVLSKSHEDWSPWVGGLRPGQPSVIRAECIRPACVCYSQLRNAATLDLQSDIIAPCHHTPCYYQRGGVHWMGNISNAIHICCISEKHRSPT</sequence>
<keyword evidence="1" id="KW-0732">Signal</keyword>